<dbReference type="GO" id="GO:0030570">
    <property type="term" value="F:pectate lyase activity"/>
    <property type="evidence" value="ECO:0007669"/>
    <property type="project" value="UniProtKB-EC"/>
</dbReference>
<keyword evidence="8" id="KW-0106">Calcium</keyword>
<accession>A0A915P133</accession>
<dbReference type="GO" id="GO:0005576">
    <property type="term" value="C:extracellular region"/>
    <property type="evidence" value="ECO:0007669"/>
    <property type="project" value="UniProtKB-SubCell"/>
</dbReference>
<comment type="similarity">
    <text evidence="4">Belongs to the polysaccharide lyase 3 family.</text>
</comment>
<dbReference type="Pfam" id="PF03211">
    <property type="entry name" value="Pectate_lyase"/>
    <property type="match status" value="2"/>
</dbReference>
<comment type="cofactor">
    <cofactor evidence="2">
        <name>Ca(2+)</name>
        <dbReference type="ChEBI" id="CHEBI:29108"/>
    </cofactor>
</comment>
<keyword evidence="6" id="KW-0964">Secreted</keyword>
<evidence type="ECO:0000313" key="13">
    <source>
        <dbReference type="WBParaSite" id="scf7180000423190.g10406"/>
    </source>
</evidence>
<dbReference type="PANTHER" id="PTHR33407:SF9">
    <property type="entry name" value="PECTATE LYASE F-RELATED"/>
    <property type="match status" value="1"/>
</dbReference>
<dbReference type="Proteomes" id="UP000887560">
    <property type="component" value="Unplaced"/>
</dbReference>
<dbReference type="GO" id="GO:0045490">
    <property type="term" value="P:pectin catabolic process"/>
    <property type="evidence" value="ECO:0007669"/>
    <property type="project" value="TreeGrafter"/>
</dbReference>
<keyword evidence="9" id="KW-0456">Lyase</keyword>
<evidence type="ECO:0000256" key="7">
    <source>
        <dbReference type="ARBA" id="ARBA00022729"/>
    </source>
</evidence>
<evidence type="ECO:0000256" key="4">
    <source>
        <dbReference type="ARBA" id="ARBA00006463"/>
    </source>
</evidence>
<protein>
    <recommendedName>
        <fullName evidence="11">Probable pectate lyase F</fullName>
        <ecNumber evidence="5">4.2.2.2</ecNumber>
    </recommendedName>
</protein>
<evidence type="ECO:0000256" key="8">
    <source>
        <dbReference type="ARBA" id="ARBA00022837"/>
    </source>
</evidence>
<name>A0A915P133_9BILA</name>
<comment type="subcellular location">
    <subcellularLocation>
        <location evidence="3">Secreted</location>
    </subcellularLocation>
</comment>
<organism evidence="12 13">
    <name type="scientific">Meloidogyne floridensis</name>
    <dbReference type="NCBI Taxonomy" id="298350"/>
    <lineage>
        <taxon>Eukaryota</taxon>
        <taxon>Metazoa</taxon>
        <taxon>Ecdysozoa</taxon>
        <taxon>Nematoda</taxon>
        <taxon>Chromadorea</taxon>
        <taxon>Rhabditida</taxon>
        <taxon>Tylenchina</taxon>
        <taxon>Tylenchomorpha</taxon>
        <taxon>Tylenchoidea</taxon>
        <taxon>Meloidogynidae</taxon>
        <taxon>Meloidogyninae</taxon>
        <taxon>Meloidogyne</taxon>
    </lineage>
</organism>
<dbReference type="InterPro" id="IPR012334">
    <property type="entry name" value="Pectin_lyas_fold"/>
</dbReference>
<dbReference type="SUPFAM" id="SSF51126">
    <property type="entry name" value="Pectin lyase-like"/>
    <property type="match status" value="2"/>
</dbReference>
<evidence type="ECO:0000256" key="6">
    <source>
        <dbReference type="ARBA" id="ARBA00022525"/>
    </source>
</evidence>
<dbReference type="PANTHER" id="PTHR33407">
    <property type="entry name" value="PECTATE LYASE F-RELATED"/>
    <property type="match status" value="1"/>
</dbReference>
<dbReference type="EC" id="4.2.2.2" evidence="5"/>
<dbReference type="Gene3D" id="2.160.20.10">
    <property type="entry name" value="Single-stranded right-handed beta-helix, Pectin lyase-like"/>
    <property type="match status" value="2"/>
</dbReference>
<dbReference type="AlphaFoldDB" id="A0A915P133"/>
<comment type="function">
    <text evidence="10">Pectinolytic enzyme consist of four classes of enzymes: pectin lyase, polygalacturonase, pectin methylesterase and rhamnogalacturonase. Among pectinolytic enzymes, pectin lyase is the most important in depolymerization of pectin, since it cleaves internal glycosidic bonds of highly methylated pectins. Favors pectate, the anion, over pectin, the methyl ester.</text>
</comment>
<evidence type="ECO:0000313" key="12">
    <source>
        <dbReference type="Proteomes" id="UP000887560"/>
    </source>
</evidence>
<evidence type="ECO:0000256" key="9">
    <source>
        <dbReference type="ARBA" id="ARBA00023239"/>
    </source>
</evidence>
<evidence type="ECO:0000256" key="11">
    <source>
        <dbReference type="ARBA" id="ARBA00039895"/>
    </source>
</evidence>
<evidence type="ECO:0000256" key="10">
    <source>
        <dbReference type="ARBA" id="ARBA00025679"/>
    </source>
</evidence>
<dbReference type="InterPro" id="IPR004898">
    <property type="entry name" value="Pectate_lyase_PlyH/PlyE-like"/>
</dbReference>
<evidence type="ECO:0000256" key="1">
    <source>
        <dbReference type="ARBA" id="ARBA00000695"/>
    </source>
</evidence>
<sequence>MYKSCDIKGSVEGKNIIEIEDGGSISNLTIDVPAKGIWCKGSCKLTNVFFKRTCYHAVDFGNSLDGTPKLYQVIGGAVLNAVDKVFTQAGAGTTIIQNFCAQNFSKVYRSCGELCTQHRRSIKMANCKFKGPALNYNYGDTMYINNIQLTYPRIYFGCQEYNGTGGRATLKPEGQCFPQNECRLRSPITGHTDFKNALITADPSMYKSCDIKGSVGGKNIIEIEDGGSISNLTIDVPAKGIWCKGSCKLTNVFFKRTCYHAVDFGNSLDGTPKLYQVIGGAVLNAVDKVFTQAGAGTTIIQNFCAQNFSKVYRSCGELCSQHPRSIKMANSKFKGPGLSLISLNYNYGDTMEINNIHIDPNPPPISFGCQEYNGTSGSATMHPEGQCFPQDECKLKSCKYKKGSIIVG</sequence>
<comment type="catalytic activity">
    <reaction evidence="1">
        <text>Eliminative cleavage of (1-&gt;4)-alpha-D-galacturonan to give oligosaccharides with 4-deoxy-alpha-D-galact-4-enuronosyl groups at their non-reducing ends.</text>
        <dbReference type="EC" id="4.2.2.2"/>
    </reaction>
</comment>
<keyword evidence="7" id="KW-0732">Signal</keyword>
<evidence type="ECO:0000256" key="2">
    <source>
        <dbReference type="ARBA" id="ARBA00001913"/>
    </source>
</evidence>
<dbReference type="WBParaSite" id="scf7180000423190.g10406">
    <property type="protein sequence ID" value="scf7180000423190.g10406"/>
    <property type="gene ID" value="scf7180000423190.g10406"/>
</dbReference>
<reference evidence="13" key="1">
    <citation type="submission" date="2022-11" db="UniProtKB">
        <authorList>
            <consortium name="WormBaseParasite"/>
        </authorList>
    </citation>
    <scope>IDENTIFICATION</scope>
</reference>
<evidence type="ECO:0000256" key="5">
    <source>
        <dbReference type="ARBA" id="ARBA00012272"/>
    </source>
</evidence>
<evidence type="ECO:0000256" key="3">
    <source>
        <dbReference type="ARBA" id="ARBA00004613"/>
    </source>
</evidence>
<proteinExistence type="inferred from homology"/>
<dbReference type="InterPro" id="IPR011050">
    <property type="entry name" value="Pectin_lyase_fold/virulence"/>
</dbReference>
<keyword evidence="12" id="KW-1185">Reference proteome</keyword>